<sequence length="75" mass="8263">MTYVNDNAVVVQAYIESSVHRRKLTRLAIAAKRALQQCAMTLCPDSKQVSGGGRKAPKAEYNHVWNKSIGNSCVK</sequence>
<proteinExistence type="predicted"/>
<accession>F0WUZ1</accession>
<evidence type="ECO:0000313" key="1">
    <source>
        <dbReference type="EMBL" id="CCA25227.1"/>
    </source>
</evidence>
<dbReference type="AlphaFoldDB" id="F0WUZ1"/>
<reference evidence="1" key="1">
    <citation type="journal article" date="2011" name="PLoS Biol.">
        <title>Gene gain and loss during evolution of obligate parasitism in the white rust pathogen of Arabidopsis thaliana.</title>
        <authorList>
            <person name="Kemen E."/>
            <person name="Gardiner A."/>
            <person name="Schultz-Larsen T."/>
            <person name="Kemen A.C."/>
            <person name="Balmuth A.L."/>
            <person name="Robert-Seilaniantz A."/>
            <person name="Bailey K."/>
            <person name="Holub E."/>
            <person name="Studholme D.J."/>
            <person name="Maclean D."/>
            <person name="Jones J.D."/>
        </authorList>
    </citation>
    <scope>NUCLEOTIDE SEQUENCE</scope>
</reference>
<gene>
    <name evidence="1" type="primary">AlNc14C283G10138</name>
    <name evidence="1" type="ORF">ALNC14_113710</name>
</gene>
<dbReference type="HOGENOM" id="CLU_2676230_0_0_1"/>
<reference evidence="1" key="2">
    <citation type="submission" date="2011-02" db="EMBL/GenBank/DDBJ databases">
        <authorList>
            <person name="MacLean D."/>
        </authorList>
    </citation>
    <scope>NUCLEOTIDE SEQUENCE</scope>
</reference>
<organism evidence="1">
    <name type="scientific">Albugo laibachii Nc14</name>
    <dbReference type="NCBI Taxonomy" id="890382"/>
    <lineage>
        <taxon>Eukaryota</taxon>
        <taxon>Sar</taxon>
        <taxon>Stramenopiles</taxon>
        <taxon>Oomycota</taxon>
        <taxon>Peronosporomycetes</taxon>
        <taxon>Albuginales</taxon>
        <taxon>Albuginaceae</taxon>
        <taxon>Albugo</taxon>
    </lineage>
</organism>
<protein>
    <submittedName>
        <fullName evidence="1">AlNc14C283G10138 protein</fullName>
    </submittedName>
</protein>
<dbReference type="EMBL" id="FR824328">
    <property type="protein sequence ID" value="CCA25227.1"/>
    <property type="molecule type" value="Genomic_DNA"/>
</dbReference>
<name>F0WUZ1_9STRA</name>